<dbReference type="EMBL" id="JAKMXF010000365">
    <property type="protein sequence ID" value="KAI6645930.1"/>
    <property type="molecule type" value="Genomic_DNA"/>
</dbReference>
<evidence type="ECO:0000313" key="4">
    <source>
        <dbReference type="Proteomes" id="UP001165289"/>
    </source>
</evidence>
<evidence type="ECO:0000313" key="3">
    <source>
        <dbReference type="EMBL" id="KAI6645930.1"/>
    </source>
</evidence>
<keyword evidence="4" id="KW-1185">Reference proteome</keyword>
<evidence type="ECO:0000256" key="2">
    <source>
        <dbReference type="SAM" id="SignalP"/>
    </source>
</evidence>
<keyword evidence="1" id="KW-1133">Transmembrane helix</keyword>
<keyword evidence="2" id="KW-0732">Signal</keyword>
<comment type="caution">
    <text evidence="3">The sequence shown here is derived from an EMBL/GenBank/DDBJ whole genome shotgun (WGS) entry which is preliminary data.</text>
</comment>
<feature type="signal peptide" evidence="2">
    <location>
        <begin position="1"/>
        <end position="26"/>
    </location>
</feature>
<keyword evidence="1" id="KW-0812">Transmembrane</keyword>
<dbReference type="Proteomes" id="UP001165289">
    <property type="component" value="Unassembled WGS sequence"/>
</dbReference>
<proteinExistence type="predicted"/>
<feature type="transmembrane region" description="Helical" evidence="1">
    <location>
        <begin position="56"/>
        <end position="80"/>
    </location>
</feature>
<organism evidence="3 4">
    <name type="scientific">Oopsacas minuta</name>
    <dbReference type="NCBI Taxonomy" id="111878"/>
    <lineage>
        <taxon>Eukaryota</taxon>
        <taxon>Metazoa</taxon>
        <taxon>Porifera</taxon>
        <taxon>Hexactinellida</taxon>
        <taxon>Hexasterophora</taxon>
        <taxon>Lyssacinosida</taxon>
        <taxon>Leucopsacidae</taxon>
        <taxon>Oopsacas</taxon>
    </lineage>
</organism>
<protein>
    <submittedName>
        <fullName evidence="3">Uncharacterized protein</fullName>
    </submittedName>
</protein>
<sequence>MNYEYTKKVLLILALIFMISAPLAKGQDEEEDTSGFIAELRDEDFDLVITRYKTRIILITLSSLLICYVCCAAVCFLPSISVMVCGCRVMADEVGSKTKCTREPDNNAVVVIERRGDVEMCRTEQVQLPVIEHGPQPRINPYHNTAMVNSGNVQPYLTFTQEKVNVNRKMSDGRQSIDYSRDGISVDEIGIENTKRYNFLSMDDLNKIEKRAKEYSLKRVEMGESKV</sequence>
<accession>A0AAV7JB19</accession>
<feature type="chain" id="PRO_5043899744" evidence="2">
    <location>
        <begin position="27"/>
        <end position="227"/>
    </location>
</feature>
<dbReference type="AlphaFoldDB" id="A0AAV7JB19"/>
<gene>
    <name evidence="3" type="ORF">LOD99_13187</name>
</gene>
<reference evidence="3 4" key="1">
    <citation type="journal article" date="2023" name="BMC Biol.">
        <title>The compact genome of the sponge Oopsacas minuta (Hexactinellida) is lacking key metazoan core genes.</title>
        <authorList>
            <person name="Santini S."/>
            <person name="Schenkelaars Q."/>
            <person name="Jourda C."/>
            <person name="Duchesne M."/>
            <person name="Belahbib H."/>
            <person name="Rocher C."/>
            <person name="Selva M."/>
            <person name="Riesgo A."/>
            <person name="Vervoort M."/>
            <person name="Leys S.P."/>
            <person name="Kodjabachian L."/>
            <person name="Le Bivic A."/>
            <person name="Borchiellini C."/>
            <person name="Claverie J.M."/>
            <person name="Renard E."/>
        </authorList>
    </citation>
    <scope>NUCLEOTIDE SEQUENCE [LARGE SCALE GENOMIC DNA]</scope>
    <source>
        <strain evidence="3">SPO-2</strain>
    </source>
</reference>
<evidence type="ECO:0000256" key="1">
    <source>
        <dbReference type="SAM" id="Phobius"/>
    </source>
</evidence>
<keyword evidence="1" id="KW-0472">Membrane</keyword>
<name>A0AAV7JB19_9METZ</name>